<sequence length="198" mass="22695">MEVIIPRNTKYPVKGTALFNNAYDDQTELLVQVLQGEFKFVDKNQLLGEFELKIPPKPRGTCKISISFEVNANGFLTVSATELSTGVEQKIEVKDLMQRFSDEEIKEMVKEAERQKVNELKNKARVVAKNDLHSFCFDLRKSLSGSKDFPNASSQQKLTLKQKVEETLYWVDANPTASHEQIKEKTRQIITERDSLRI</sequence>
<evidence type="ECO:0000256" key="1">
    <source>
        <dbReference type="ARBA" id="ARBA00007381"/>
    </source>
</evidence>
<dbReference type="SUPFAM" id="SSF100920">
    <property type="entry name" value="Heat shock protein 70kD (HSP70), peptide-binding domain"/>
    <property type="match status" value="1"/>
</dbReference>
<dbReference type="OrthoDB" id="6765990at2759"/>
<keyword evidence="5" id="KW-1185">Reference proteome</keyword>
<dbReference type="Pfam" id="PF00012">
    <property type="entry name" value="HSP70"/>
    <property type="match status" value="1"/>
</dbReference>
<name>A0A443RX96_9ACAR</name>
<dbReference type="EMBL" id="NCKV01020842">
    <property type="protein sequence ID" value="RWS20003.1"/>
    <property type="molecule type" value="Genomic_DNA"/>
</dbReference>
<dbReference type="STRING" id="299467.A0A443RX96"/>
<keyword evidence="2" id="KW-0547">Nucleotide-binding</keyword>
<evidence type="ECO:0000256" key="3">
    <source>
        <dbReference type="ARBA" id="ARBA00022840"/>
    </source>
</evidence>
<dbReference type="Gene3D" id="1.20.1270.10">
    <property type="match status" value="1"/>
</dbReference>
<dbReference type="GO" id="GO:0005524">
    <property type="term" value="F:ATP binding"/>
    <property type="evidence" value="ECO:0007669"/>
    <property type="project" value="UniProtKB-KW"/>
</dbReference>
<gene>
    <name evidence="4" type="ORF">B4U80_02999</name>
</gene>
<dbReference type="InterPro" id="IPR029047">
    <property type="entry name" value="HSP70_peptide-bd_sf"/>
</dbReference>
<dbReference type="Gene3D" id="2.60.34.10">
    <property type="entry name" value="Substrate Binding Domain Of DNAk, Chain A, domain 1"/>
    <property type="match status" value="1"/>
</dbReference>
<dbReference type="Proteomes" id="UP000288716">
    <property type="component" value="Unassembled WGS sequence"/>
</dbReference>
<dbReference type="InterPro" id="IPR029048">
    <property type="entry name" value="HSP70_C_sf"/>
</dbReference>
<dbReference type="InterPro" id="IPR013126">
    <property type="entry name" value="Hsp_70_fam"/>
</dbReference>
<accession>A0A443RX96</accession>
<dbReference type="VEuPathDB" id="VectorBase:LDEU012037"/>
<comment type="similarity">
    <text evidence="1">Belongs to the heat shock protein 70 family.</text>
</comment>
<proteinExistence type="inferred from homology"/>
<keyword evidence="3" id="KW-0067">ATP-binding</keyword>
<comment type="caution">
    <text evidence="4">The sequence shown here is derived from an EMBL/GenBank/DDBJ whole genome shotgun (WGS) entry which is preliminary data.</text>
</comment>
<evidence type="ECO:0000256" key="2">
    <source>
        <dbReference type="ARBA" id="ARBA00022741"/>
    </source>
</evidence>
<dbReference type="AlphaFoldDB" id="A0A443RX96"/>
<dbReference type="SUPFAM" id="SSF100934">
    <property type="entry name" value="Heat shock protein 70kD (HSP70), C-terminal subdomain"/>
    <property type="match status" value="1"/>
</dbReference>
<organism evidence="4 5">
    <name type="scientific">Leptotrombidium deliense</name>
    <dbReference type="NCBI Taxonomy" id="299467"/>
    <lineage>
        <taxon>Eukaryota</taxon>
        <taxon>Metazoa</taxon>
        <taxon>Ecdysozoa</taxon>
        <taxon>Arthropoda</taxon>
        <taxon>Chelicerata</taxon>
        <taxon>Arachnida</taxon>
        <taxon>Acari</taxon>
        <taxon>Acariformes</taxon>
        <taxon>Trombidiformes</taxon>
        <taxon>Prostigmata</taxon>
        <taxon>Anystina</taxon>
        <taxon>Parasitengona</taxon>
        <taxon>Trombiculoidea</taxon>
        <taxon>Trombiculidae</taxon>
        <taxon>Leptotrombidium</taxon>
    </lineage>
</organism>
<protein>
    <submittedName>
        <fullName evidence="4">Heat shock protein 70-like protein</fullName>
    </submittedName>
</protein>
<keyword evidence="4" id="KW-0346">Stress response</keyword>
<evidence type="ECO:0000313" key="4">
    <source>
        <dbReference type="EMBL" id="RWS20003.1"/>
    </source>
</evidence>
<evidence type="ECO:0000313" key="5">
    <source>
        <dbReference type="Proteomes" id="UP000288716"/>
    </source>
</evidence>
<reference evidence="4 5" key="1">
    <citation type="journal article" date="2018" name="Gigascience">
        <title>Genomes of trombidid mites reveal novel predicted allergens and laterally-transferred genes associated with secondary metabolism.</title>
        <authorList>
            <person name="Dong X."/>
            <person name="Chaisiri K."/>
            <person name="Xia D."/>
            <person name="Armstrong S.D."/>
            <person name="Fang Y."/>
            <person name="Donnelly M.J."/>
            <person name="Kadowaki T."/>
            <person name="McGarry J.W."/>
            <person name="Darby A.C."/>
            <person name="Makepeace B.L."/>
        </authorList>
    </citation>
    <scope>NUCLEOTIDE SEQUENCE [LARGE SCALE GENOMIC DNA]</scope>
    <source>
        <strain evidence="4">UoL-UT</strain>
    </source>
</reference>
<dbReference type="GO" id="GO:0140662">
    <property type="term" value="F:ATP-dependent protein folding chaperone"/>
    <property type="evidence" value="ECO:0007669"/>
    <property type="project" value="InterPro"/>
</dbReference>
<dbReference type="PANTHER" id="PTHR19375">
    <property type="entry name" value="HEAT SHOCK PROTEIN 70KDA"/>
    <property type="match status" value="1"/>
</dbReference>